<keyword evidence="3" id="KW-1185">Reference proteome</keyword>
<dbReference type="SUPFAM" id="SSF48371">
    <property type="entry name" value="ARM repeat"/>
    <property type="match status" value="1"/>
</dbReference>
<protein>
    <recommendedName>
        <fullName evidence="1">Protein kinase domain-containing protein</fullName>
    </recommendedName>
</protein>
<dbReference type="InterPro" id="IPR051177">
    <property type="entry name" value="CIK-Related_Protein"/>
</dbReference>
<dbReference type="Gene3D" id="1.25.10.10">
    <property type="entry name" value="Leucine-rich Repeat Variant"/>
    <property type="match status" value="1"/>
</dbReference>
<dbReference type="PANTHER" id="PTHR12984:SF3">
    <property type="entry name" value="N-TERMINAL KINASE-LIKE PROTEIN"/>
    <property type="match status" value="1"/>
</dbReference>
<dbReference type="SUPFAM" id="SSF56112">
    <property type="entry name" value="Protein kinase-like (PK-like)"/>
    <property type="match status" value="1"/>
</dbReference>
<evidence type="ECO:0000313" key="2">
    <source>
        <dbReference type="EMBL" id="TID14828.1"/>
    </source>
</evidence>
<reference evidence="2 3" key="1">
    <citation type="journal article" date="2019" name="Front. Genet.">
        <title>Whole-Genome Sequencing of the Opportunistic Yeast Pathogen Candida inconspicua Uncovers Its Hybrid Origin.</title>
        <authorList>
            <person name="Mixao V."/>
            <person name="Hansen A.P."/>
            <person name="Saus E."/>
            <person name="Boekhout T."/>
            <person name="Lass-Florl C."/>
            <person name="Gabaldon T."/>
        </authorList>
    </citation>
    <scope>NUCLEOTIDE SEQUENCE [LARGE SCALE GENOMIC DNA]</scope>
    <source>
        <strain evidence="2 3">CBS 180</strain>
    </source>
</reference>
<dbReference type="InterPro" id="IPR011009">
    <property type="entry name" value="Kinase-like_dom_sf"/>
</dbReference>
<dbReference type="PANTHER" id="PTHR12984">
    <property type="entry name" value="SCY1-RELATED S/T PROTEIN KINASE-LIKE"/>
    <property type="match status" value="1"/>
</dbReference>
<dbReference type="AlphaFoldDB" id="A0A4T0WWM5"/>
<feature type="domain" description="Protein kinase" evidence="1">
    <location>
        <begin position="26"/>
        <end position="316"/>
    </location>
</feature>
<evidence type="ECO:0000259" key="1">
    <source>
        <dbReference type="PROSITE" id="PS50011"/>
    </source>
</evidence>
<dbReference type="OrthoDB" id="447103at2759"/>
<dbReference type="GO" id="GO:0004672">
    <property type="term" value="F:protein kinase activity"/>
    <property type="evidence" value="ECO:0007669"/>
    <property type="project" value="InterPro"/>
</dbReference>
<dbReference type="EMBL" id="SELW01000657">
    <property type="protein sequence ID" value="TID14828.1"/>
    <property type="molecule type" value="Genomic_DNA"/>
</dbReference>
<dbReference type="GO" id="GO:0006409">
    <property type="term" value="P:tRNA export from nucleus"/>
    <property type="evidence" value="ECO:0007669"/>
    <property type="project" value="TreeGrafter"/>
</dbReference>
<dbReference type="InterPro" id="IPR011989">
    <property type="entry name" value="ARM-like"/>
</dbReference>
<dbReference type="Pfam" id="PF12717">
    <property type="entry name" value="Cnd1"/>
    <property type="match status" value="1"/>
</dbReference>
<organism evidence="2 3">
    <name type="scientific">Pichia inconspicua</name>
    <dbReference type="NCBI Taxonomy" id="52247"/>
    <lineage>
        <taxon>Eukaryota</taxon>
        <taxon>Fungi</taxon>
        <taxon>Dikarya</taxon>
        <taxon>Ascomycota</taxon>
        <taxon>Saccharomycotina</taxon>
        <taxon>Pichiomycetes</taxon>
        <taxon>Pichiales</taxon>
        <taxon>Pichiaceae</taxon>
        <taxon>Pichia</taxon>
    </lineage>
</organism>
<sequence length="714" mass="79993">MNFLTKTLGTLTGYSIPYTFGEIVDPSIAEDPSSNSLWKIYDGVSDKENIPVTIFEFDLKNPVTQRYTSLIQNSVKRHRSLSLLPGVLNIIEVIESDRFIYIITEHVRPLSESLTKYDDNTKVLGVYQLTVALKFINIEGTSVHGNLRLPSVYVTDAAEWKIGGFEFSFKYNENTDFYGLYGHYSFCNKDKLVPPEYESNGSDCFRSQLSGNKALKFDSYLFGILIFEIMKGRTPSGPEAAKAVNLGGIPINKLVAPSIGLRITSEQFLKNGESSYFATPEISAYSRFSEISVLNSNDKLDIFKILVFGNVAIQFLENKVQFELAKTFDQTNSNENNIQTILLYLMYSIVKRSDRDSQSFKMYFKPAFFKAFTFSDRAVRTILLKILPTIVDQLDKYEVQDKIYPNLVTGFQDTDITVRTETLLSISCIMDKITDRQLNNDLLRYLAKLQADLNPQLRANTVICLNKISEKMQPNTRIGVLITAFGKALKDSDYVTRLCAVRGFKSSIQYFEPEICCSKVLSALAPALLEKSAVIRNEAEETFEMYMQKIRDAAAGLSSIEEDSRIEADVEGLNNTMNNLSLENLGESLIGSISNIPTPSTTPFPESRMNSNNFAKPTQSSDNLIDDFELAEDDGWGIDDEPIAEPQPRSMVKPKLVPSFNSTKSINRGQGPKTAPVPVPAKKLVLGKQKPTKINLNLATKVEEDDDGGWGDGW</sequence>
<dbReference type="PROSITE" id="PS50011">
    <property type="entry name" value="PROTEIN_KINASE_DOM"/>
    <property type="match status" value="1"/>
</dbReference>
<dbReference type="InterPro" id="IPR016024">
    <property type="entry name" value="ARM-type_fold"/>
</dbReference>
<dbReference type="GO" id="GO:0005737">
    <property type="term" value="C:cytoplasm"/>
    <property type="evidence" value="ECO:0007669"/>
    <property type="project" value="TreeGrafter"/>
</dbReference>
<dbReference type="Gene3D" id="3.30.200.20">
    <property type="entry name" value="Phosphorylase Kinase, domain 1"/>
    <property type="match status" value="1"/>
</dbReference>
<dbReference type="STRING" id="52247.A0A4T0WWM5"/>
<evidence type="ECO:0000313" key="3">
    <source>
        <dbReference type="Proteomes" id="UP000307173"/>
    </source>
</evidence>
<gene>
    <name evidence="2" type="ORF">CANINC_004499</name>
</gene>
<proteinExistence type="predicted"/>
<dbReference type="InterPro" id="IPR032682">
    <property type="entry name" value="Cnd1_C"/>
</dbReference>
<dbReference type="InterPro" id="IPR000719">
    <property type="entry name" value="Prot_kinase_dom"/>
</dbReference>
<accession>A0A4T0WWM5</accession>
<dbReference type="Proteomes" id="UP000307173">
    <property type="component" value="Unassembled WGS sequence"/>
</dbReference>
<dbReference type="Gene3D" id="1.10.510.10">
    <property type="entry name" value="Transferase(Phosphotransferase) domain 1"/>
    <property type="match status" value="1"/>
</dbReference>
<comment type="caution">
    <text evidence="2">The sequence shown here is derived from an EMBL/GenBank/DDBJ whole genome shotgun (WGS) entry which is preliminary data.</text>
</comment>
<name>A0A4T0WWM5_9ASCO</name>
<dbReference type="GO" id="GO:0005524">
    <property type="term" value="F:ATP binding"/>
    <property type="evidence" value="ECO:0007669"/>
    <property type="project" value="InterPro"/>
</dbReference>